<sequence>MALQYPSENPISDGSTQVTTSLIDNLPPELLLRVFRLAASSIFSRQCQKNWSVQIEEWYWWMSLLFVCRRWRDIVVQDSYLWSRLYLPIPDDTLQLALERSKERPLMAIIDEQSIILEGFEARFGDIVNTSRLEELHCRLDCNNGGIFEWPIFKKAYPQLTKLNLSMTLPHELWIEPEFPPKLSTFPRLVEFRAHRVALHWNRLTNLSLLQTMSVDYDDLHQAKVTEVLEVLRGMPLLRDLNLALEVTAKKPKNEALRRSRHPFNIPIVNLPHLEKFRHLCTSSYGSRILLDYLRFPGSTRIEFRFEEKASSACVALGSKLKGETTLSAPSPIEKLYIFTERYGPYFLRGRSAAASGPGLSSPNPRMPYNYEIGFHIRLRESGDIFEMMMSVLTGLPLTSVRCLSISSGSGSPTTDHIFSDTLALGLSTPGVEILRLTGSRKLASSLEEFLGTPVIAWNVSRTHLTPATCAFPQMTTLEIRNFEFAQCTHPDGKHYGCLDAFIELLQFRTAHGCAPLEHLRISRCVNITEEQNCIQRLSAVIPRITWDGYQNQRSEEIQHEIFGPDTPYHWKAIWAKFIPIMDHLKSII</sequence>
<name>A0ACB8UD42_9APHY</name>
<organism evidence="1 2">
    <name type="scientific">Irpex rosettiformis</name>
    <dbReference type="NCBI Taxonomy" id="378272"/>
    <lineage>
        <taxon>Eukaryota</taxon>
        <taxon>Fungi</taxon>
        <taxon>Dikarya</taxon>
        <taxon>Basidiomycota</taxon>
        <taxon>Agaricomycotina</taxon>
        <taxon>Agaricomycetes</taxon>
        <taxon>Polyporales</taxon>
        <taxon>Irpicaceae</taxon>
        <taxon>Irpex</taxon>
    </lineage>
</organism>
<protein>
    <submittedName>
        <fullName evidence="1">Uncharacterized protein</fullName>
    </submittedName>
</protein>
<dbReference type="Proteomes" id="UP001055072">
    <property type="component" value="Unassembled WGS sequence"/>
</dbReference>
<gene>
    <name evidence="1" type="ORF">BDY19DRAFT_990973</name>
</gene>
<reference evidence="1" key="1">
    <citation type="journal article" date="2021" name="Environ. Microbiol.">
        <title>Gene family expansions and transcriptome signatures uncover fungal adaptations to wood decay.</title>
        <authorList>
            <person name="Hage H."/>
            <person name="Miyauchi S."/>
            <person name="Viragh M."/>
            <person name="Drula E."/>
            <person name="Min B."/>
            <person name="Chaduli D."/>
            <person name="Navarro D."/>
            <person name="Favel A."/>
            <person name="Norest M."/>
            <person name="Lesage-Meessen L."/>
            <person name="Balint B."/>
            <person name="Merenyi Z."/>
            <person name="de Eugenio L."/>
            <person name="Morin E."/>
            <person name="Martinez A.T."/>
            <person name="Baldrian P."/>
            <person name="Stursova M."/>
            <person name="Martinez M.J."/>
            <person name="Novotny C."/>
            <person name="Magnuson J.K."/>
            <person name="Spatafora J.W."/>
            <person name="Maurice S."/>
            <person name="Pangilinan J."/>
            <person name="Andreopoulos W."/>
            <person name="LaButti K."/>
            <person name="Hundley H."/>
            <person name="Na H."/>
            <person name="Kuo A."/>
            <person name="Barry K."/>
            <person name="Lipzen A."/>
            <person name="Henrissat B."/>
            <person name="Riley R."/>
            <person name="Ahrendt S."/>
            <person name="Nagy L.G."/>
            <person name="Grigoriev I.V."/>
            <person name="Martin F."/>
            <person name="Rosso M.N."/>
        </authorList>
    </citation>
    <scope>NUCLEOTIDE SEQUENCE</scope>
    <source>
        <strain evidence="1">CBS 384.51</strain>
    </source>
</reference>
<accession>A0ACB8UD42</accession>
<comment type="caution">
    <text evidence="1">The sequence shown here is derived from an EMBL/GenBank/DDBJ whole genome shotgun (WGS) entry which is preliminary data.</text>
</comment>
<evidence type="ECO:0000313" key="2">
    <source>
        <dbReference type="Proteomes" id="UP001055072"/>
    </source>
</evidence>
<keyword evidence="2" id="KW-1185">Reference proteome</keyword>
<proteinExistence type="predicted"/>
<evidence type="ECO:0000313" key="1">
    <source>
        <dbReference type="EMBL" id="KAI0092248.1"/>
    </source>
</evidence>
<dbReference type="EMBL" id="MU274904">
    <property type="protein sequence ID" value="KAI0092248.1"/>
    <property type="molecule type" value="Genomic_DNA"/>
</dbReference>